<feature type="region of interest" description="Disordered" evidence="5">
    <location>
        <begin position="250"/>
        <end position="270"/>
    </location>
</feature>
<comment type="subcellular location">
    <subcellularLocation>
        <location evidence="1">Nucleus</location>
    </subcellularLocation>
</comment>
<dbReference type="Gene3D" id="6.10.150.10">
    <property type="match status" value="3"/>
</dbReference>
<dbReference type="InterPro" id="IPR004018">
    <property type="entry name" value="RPEL_repeat"/>
</dbReference>
<dbReference type="InterPro" id="IPR043451">
    <property type="entry name" value="Myocardin-like"/>
</dbReference>
<evidence type="ECO:0000256" key="4">
    <source>
        <dbReference type="PROSITE-ProRule" id="PRU00401"/>
    </source>
</evidence>
<comment type="caution">
    <text evidence="6">The sequence shown here is derived from an EMBL/GenBank/DDBJ whole genome shotgun (WGS) entry which is preliminary data.</text>
</comment>
<feature type="region of interest" description="Disordered" evidence="5">
    <location>
        <begin position="51"/>
        <end position="106"/>
    </location>
</feature>
<keyword evidence="2" id="KW-0677">Repeat</keyword>
<keyword evidence="3" id="KW-0539">Nucleus</keyword>
<dbReference type="InterPro" id="IPR013083">
    <property type="entry name" value="Znf_RING/FYVE/PHD"/>
</dbReference>
<feature type="compositionally biased region" description="Low complexity" evidence="5">
    <location>
        <begin position="75"/>
        <end position="96"/>
    </location>
</feature>
<dbReference type="OrthoDB" id="197676at2759"/>
<dbReference type="Gene3D" id="3.30.40.10">
    <property type="entry name" value="Zinc/RING finger domain, C3HC4 (zinc finger)"/>
    <property type="match status" value="1"/>
</dbReference>
<evidence type="ECO:0000256" key="3">
    <source>
        <dbReference type="ARBA" id="ARBA00023242"/>
    </source>
</evidence>
<dbReference type="GO" id="GO:0003713">
    <property type="term" value="F:transcription coactivator activity"/>
    <property type="evidence" value="ECO:0007669"/>
    <property type="project" value="TreeGrafter"/>
</dbReference>
<dbReference type="AlphaFoldDB" id="A0A9P6UYN6"/>
<organism evidence="6 7">
    <name type="scientific">Dissophora globulifera</name>
    <dbReference type="NCBI Taxonomy" id="979702"/>
    <lineage>
        <taxon>Eukaryota</taxon>
        <taxon>Fungi</taxon>
        <taxon>Fungi incertae sedis</taxon>
        <taxon>Mucoromycota</taxon>
        <taxon>Mortierellomycotina</taxon>
        <taxon>Mortierellomycetes</taxon>
        <taxon>Mortierellales</taxon>
        <taxon>Mortierellaceae</taxon>
        <taxon>Dissophora</taxon>
    </lineage>
</organism>
<evidence type="ECO:0000256" key="1">
    <source>
        <dbReference type="ARBA" id="ARBA00004123"/>
    </source>
</evidence>
<evidence type="ECO:0000313" key="7">
    <source>
        <dbReference type="Proteomes" id="UP000738325"/>
    </source>
</evidence>
<accession>A0A9P6UYN6</accession>
<feature type="repeat" description="RPEL" evidence="4">
    <location>
        <begin position="249"/>
        <end position="270"/>
    </location>
</feature>
<feature type="repeat" description="RPEL" evidence="4">
    <location>
        <begin position="161"/>
        <end position="186"/>
    </location>
</feature>
<evidence type="ECO:0000256" key="2">
    <source>
        <dbReference type="ARBA" id="ARBA00022737"/>
    </source>
</evidence>
<feature type="repeat" description="RPEL" evidence="4">
    <location>
        <begin position="205"/>
        <end position="230"/>
    </location>
</feature>
<proteinExistence type="predicted"/>
<dbReference type="EMBL" id="JAAAIP010000084">
    <property type="protein sequence ID" value="KAG0326333.1"/>
    <property type="molecule type" value="Genomic_DNA"/>
</dbReference>
<protein>
    <submittedName>
        <fullName evidence="6">Uncharacterized protein</fullName>
    </submittedName>
</protein>
<sequence length="270" mass="29905">MARCGDIFCRAHCSKEVPLDQALDFNPKDGALSRACVGCFEAYEQWLGVIPSTIPTGRNDGDGINNQLSRDEHGSSTAGTTTTKKPSPSSSSTSSSRKLNTGRPDSDAYAICPTRLVVEHILIENRDAVEEEYYGGDTTTYNSYISNMNSATHVEHVKAAEQLNKLLHDRPAPEELVEKNILKDPKVAPALQQHAEELKKAQLEDTLTHKIESRPAPEELVQQHILHETSVAPGIQQQTEELKRAQLESTLNSKLEHRPTPEELVKKHIL</sequence>
<dbReference type="PANTHER" id="PTHR22793:SF12">
    <property type="entry name" value="MYOCARDIN-RELATED TRANSCRIPTION FACTOR, ISOFORM H"/>
    <property type="match status" value="1"/>
</dbReference>
<keyword evidence="7" id="KW-1185">Reference proteome</keyword>
<evidence type="ECO:0000313" key="6">
    <source>
        <dbReference type="EMBL" id="KAG0326333.1"/>
    </source>
</evidence>
<dbReference type="PANTHER" id="PTHR22793">
    <property type="entry name" value="MYOCARDIN-RELATED TRANSCRIPTION FACTOR-RELATED"/>
    <property type="match status" value="1"/>
</dbReference>
<name>A0A9P6UYN6_9FUNG</name>
<dbReference type="SUPFAM" id="SSF57903">
    <property type="entry name" value="FYVE/PHD zinc finger"/>
    <property type="match status" value="1"/>
</dbReference>
<dbReference type="GO" id="GO:0005634">
    <property type="term" value="C:nucleus"/>
    <property type="evidence" value="ECO:0007669"/>
    <property type="project" value="UniProtKB-SubCell"/>
</dbReference>
<gene>
    <name evidence="6" type="ORF">BGZ99_009685</name>
</gene>
<dbReference type="InterPro" id="IPR011011">
    <property type="entry name" value="Znf_FYVE_PHD"/>
</dbReference>
<dbReference type="GO" id="GO:0045944">
    <property type="term" value="P:positive regulation of transcription by RNA polymerase II"/>
    <property type="evidence" value="ECO:0007669"/>
    <property type="project" value="TreeGrafter"/>
</dbReference>
<evidence type="ECO:0000256" key="5">
    <source>
        <dbReference type="SAM" id="MobiDB-lite"/>
    </source>
</evidence>
<dbReference type="SMART" id="SM00707">
    <property type="entry name" value="RPEL"/>
    <property type="match status" value="3"/>
</dbReference>
<feature type="compositionally biased region" description="Basic and acidic residues" evidence="5">
    <location>
        <begin position="254"/>
        <end position="270"/>
    </location>
</feature>
<dbReference type="Pfam" id="PF02755">
    <property type="entry name" value="RPEL"/>
    <property type="match status" value="3"/>
</dbReference>
<dbReference type="Proteomes" id="UP000738325">
    <property type="component" value="Unassembled WGS sequence"/>
</dbReference>
<dbReference type="PROSITE" id="PS51073">
    <property type="entry name" value="RPEL"/>
    <property type="match status" value="3"/>
</dbReference>
<reference evidence="6" key="1">
    <citation type="journal article" date="2020" name="Fungal Divers.">
        <title>Resolving the Mortierellaceae phylogeny through synthesis of multi-gene phylogenetics and phylogenomics.</title>
        <authorList>
            <person name="Vandepol N."/>
            <person name="Liber J."/>
            <person name="Desiro A."/>
            <person name="Na H."/>
            <person name="Kennedy M."/>
            <person name="Barry K."/>
            <person name="Grigoriev I.V."/>
            <person name="Miller A.N."/>
            <person name="O'Donnell K."/>
            <person name="Stajich J.E."/>
            <person name="Bonito G."/>
        </authorList>
    </citation>
    <scope>NUCLEOTIDE SEQUENCE</scope>
    <source>
        <strain evidence="6">REB-010B</strain>
    </source>
</reference>